<dbReference type="InterPro" id="IPR018649">
    <property type="entry name" value="SHOCT"/>
</dbReference>
<feature type="domain" description="SHOCT" evidence="2">
    <location>
        <begin position="55"/>
        <end position="81"/>
    </location>
</feature>
<keyword evidence="1" id="KW-0812">Transmembrane</keyword>
<keyword evidence="1" id="KW-0472">Membrane</keyword>
<sequence>MTMDGFMDHYGYGMMGYGGIFFGLLFWILIIVLAYLLIRWFVEQNKTRGGAEKSALDIAKERYAKGEITEEEFEEMKKRLM</sequence>
<dbReference type="HOGENOM" id="CLU_159099_0_1_2"/>
<name>A0A0E3QNS9_METBA</name>
<feature type="transmembrane region" description="Helical" evidence="1">
    <location>
        <begin position="20"/>
        <end position="38"/>
    </location>
</feature>
<evidence type="ECO:0000313" key="4">
    <source>
        <dbReference type="Proteomes" id="UP000033038"/>
    </source>
</evidence>
<dbReference type="KEGG" id="mbw:MSBRW_2854"/>
<dbReference type="Proteomes" id="UP000033038">
    <property type="component" value="Chromosome"/>
</dbReference>
<dbReference type="PATRIC" id="fig|1434109.4.peg.3720"/>
<evidence type="ECO:0000313" key="3">
    <source>
        <dbReference type="EMBL" id="AKB52107.1"/>
    </source>
</evidence>
<dbReference type="EMBL" id="CP009526">
    <property type="protein sequence ID" value="AKB52107.1"/>
    <property type="molecule type" value="Genomic_DNA"/>
</dbReference>
<evidence type="ECO:0000259" key="2">
    <source>
        <dbReference type="Pfam" id="PF09851"/>
    </source>
</evidence>
<gene>
    <name evidence="3" type="ORF">MSBRW_2854</name>
</gene>
<reference evidence="3 4" key="1">
    <citation type="submission" date="2014-07" db="EMBL/GenBank/DDBJ databases">
        <title>Methanogenic archaea and the global carbon cycle.</title>
        <authorList>
            <person name="Henriksen J.R."/>
            <person name="Luke J."/>
            <person name="Reinhart S."/>
            <person name="Benedict M.N."/>
            <person name="Youngblut N.D."/>
            <person name="Metcalf M.E."/>
            <person name="Whitaker R.J."/>
            <person name="Metcalf W.W."/>
        </authorList>
    </citation>
    <scope>NUCLEOTIDE SEQUENCE [LARGE SCALE GENOMIC DNA]</scope>
    <source>
        <strain evidence="3 4">Wiesmoor</strain>
    </source>
</reference>
<proteinExistence type="predicted"/>
<accession>A0A0E3QNS9</accession>
<organism evidence="3 4">
    <name type="scientific">Methanosarcina barkeri str. Wiesmoor</name>
    <dbReference type="NCBI Taxonomy" id="1434109"/>
    <lineage>
        <taxon>Archaea</taxon>
        <taxon>Methanobacteriati</taxon>
        <taxon>Methanobacteriota</taxon>
        <taxon>Stenosarchaea group</taxon>
        <taxon>Methanomicrobia</taxon>
        <taxon>Methanosarcinales</taxon>
        <taxon>Methanosarcinaceae</taxon>
        <taxon>Methanosarcina</taxon>
    </lineage>
</organism>
<protein>
    <recommendedName>
        <fullName evidence="2">SHOCT domain-containing protein</fullName>
    </recommendedName>
</protein>
<evidence type="ECO:0000256" key="1">
    <source>
        <dbReference type="SAM" id="Phobius"/>
    </source>
</evidence>
<keyword evidence="1" id="KW-1133">Transmembrane helix</keyword>
<dbReference type="Pfam" id="PF09851">
    <property type="entry name" value="SHOCT"/>
    <property type="match status" value="1"/>
</dbReference>
<dbReference type="AlphaFoldDB" id="A0A0E3QNS9"/>